<sequence>TIPSDAFQVHAMIQILRRFGWTWTGLLVSDDDYGLHAARSFQYDLAQSGGGCLAYLEVLPWGNNPFELKRIVDVMKKSTARVVIVFAHESHMINLMEEVVRQNMTGLQWMASEAWTAAAVLQTPHFMPYLGGTLGIAIRRGEIPGFRDFLLQIHPDLNHKNSYGNNMVNQFWEYTFHCRFAPPPAGWVEAGGALCTGKEDLKSVETEFLDVSNLRPEYNVYKAVYALVYALDNMLQCEPGRGPFSGHSCGNLQRMEPWQLVNYLQNVNFTTPFGDQVSFDENGDALPIYDIMNWKWLTNGKTKFRVWARSKSQTEVENSHLMKKKSSGTLKQTGLGGGGAAGGEDGAKKSARQSAEGSGGGGKKCLSPGLVEDISEASEMEEGVLEEGPVGDMVFGNPKDKQRGHGTRRKNVGMRRRPQRRTPGGVLDAKWTKEREMEIRRASSTEGELEKENGLW</sequence>
<evidence type="ECO:0000313" key="1">
    <source>
        <dbReference type="EMBL" id="KAI4814939.1"/>
    </source>
</evidence>
<proteinExistence type="predicted"/>
<organism evidence="1 2">
    <name type="scientific">Chaenocephalus aceratus</name>
    <name type="common">Blackfin icefish</name>
    <name type="synonym">Chaenichthys aceratus</name>
    <dbReference type="NCBI Taxonomy" id="36190"/>
    <lineage>
        <taxon>Eukaryota</taxon>
        <taxon>Metazoa</taxon>
        <taxon>Chordata</taxon>
        <taxon>Craniata</taxon>
        <taxon>Vertebrata</taxon>
        <taxon>Euteleostomi</taxon>
        <taxon>Actinopterygii</taxon>
        <taxon>Neopterygii</taxon>
        <taxon>Teleostei</taxon>
        <taxon>Neoteleostei</taxon>
        <taxon>Acanthomorphata</taxon>
        <taxon>Eupercaria</taxon>
        <taxon>Perciformes</taxon>
        <taxon>Notothenioidei</taxon>
        <taxon>Channichthyidae</taxon>
        <taxon>Chaenocephalus</taxon>
    </lineage>
</organism>
<gene>
    <name evidence="1" type="ORF">KUCAC02_005114</name>
</gene>
<feature type="non-terminal residue" evidence="1">
    <location>
        <position position="1"/>
    </location>
</feature>
<name>A0ACB9WND7_CHAAC</name>
<comment type="caution">
    <text evidence="1">The sequence shown here is derived from an EMBL/GenBank/DDBJ whole genome shotgun (WGS) entry which is preliminary data.</text>
</comment>
<keyword evidence="2" id="KW-1185">Reference proteome</keyword>
<dbReference type="EMBL" id="CM043797">
    <property type="protein sequence ID" value="KAI4814939.1"/>
    <property type="molecule type" value="Genomic_DNA"/>
</dbReference>
<evidence type="ECO:0000313" key="2">
    <source>
        <dbReference type="Proteomes" id="UP001057452"/>
    </source>
</evidence>
<protein>
    <submittedName>
        <fullName evidence="1">Uncharacterized protein</fullName>
    </submittedName>
</protein>
<dbReference type="Proteomes" id="UP001057452">
    <property type="component" value="Chromosome 13"/>
</dbReference>
<reference evidence="1" key="1">
    <citation type="submission" date="2022-05" db="EMBL/GenBank/DDBJ databases">
        <title>Chromosome-level genome of Chaenocephalus aceratus.</title>
        <authorList>
            <person name="Park H."/>
        </authorList>
    </citation>
    <scope>NUCLEOTIDE SEQUENCE</scope>
    <source>
        <strain evidence="1">KU_202001</strain>
    </source>
</reference>
<accession>A0ACB9WND7</accession>